<dbReference type="AlphaFoldDB" id="A0A0K2UKB9"/>
<sequence>MKGSIIQTIQLQCLLYRRWKIEIEINHMGYLTNL</sequence>
<proteinExistence type="predicted"/>
<protein>
    <submittedName>
        <fullName evidence="1">Uncharacterized protein</fullName>
    </submittedName>
</protein>
<accession>A0A0K2UKB9</accession>
<reference evidence="1" key="1">
    <citation type="submission" date="2014-05" db="EMBL/GenBank/DDBJ databases">
        <authorList>
            <person name="Chronopoulou M."/>
        </authorList>
    </citation>
    <scope>NUCLEOTIDE SEQUENCE</scope>
    <source>
        <tissue evidence="1">Whole organism</tissue>
    </source>
</reference>
<evidence type="ECO:0000313" key="1">
    <source>
        <dbReference type="EMBL" id="CDW38510.1"/>
    </source>
</evidence>
<name>A0A0K2UKB9_LEPSM</name>
<organism evidence="1">
    <name type="scientific">Lepeophtheirus salmonis</name>
    <name type="common">Salmon louse</name>
    <name type="synonym">Caligus salmonis</name>
    <dbReference type="NCBI Taxonomy" id="72036"/>
    <lineage>
        <taxon>Eukaryota</taxon>
        <taxon>Metazoa</taxon>
        <taxon>Ecdysozoa</taxon>
        <taxon>Arthropoda</taxon>
        <taxon>Crustacea</taxon>
        <taxon>Multicrustacea</taxon>
        <taxon>Hexanauplia</taxon>
        <taxon>Copepoda</taxon>
        <taxon>Siphonostomatoida</taxon>
        <taxon>Caligidae</taxon>
        <taxon>Lepeophtheirus</taxon>
    </lineage>
</organism>
<dbReference type="EMBL" id="HACA01021149">
    <property type="protein sequence ID" value="CDW38510.1"/>
    <property type="molecule type" value="Transcribed_RNA"/>
</dbReference>